<evidence type="ECO:0008006" key="3">
    <source>
        <dbReference type="Google" id="ProtNLM"/>
    </source>
</evidence>
<gene>
    <name evidence="1" type="ORF">ABE541_17560</name>
</gene>
<evidence type="ECO:0000313" key="1">
    <source>
        <dbReference type="EMBL" id="MEN5379075.1"/>
    </source>
</evidence>
<sequence length="331" mass="39467">MKEIHESIFELIGEIEPNPIVRAEKLAQVFGVGKRSVINRTKGYTVLRVDEIEKLMAAFNFSWLDIAKLNGEISIDNSTYEYVRLTKENFFHEIPRYVRIYRDMMEEMLKMDNPWIKIICSDVPMFHMMKFEHLTYFKFYMYYHHKFDKSLTFEKFSERLKLLCLDLSFETIATAYTSIKSVEIWDRKAFEELLLLIQECSDYGKLEHMTSLRVLMEEANLLARYLQKCAKSAQKCDLEKVNFYEYESILRDGFVVFGNGARPFKLSQKEFMLQSFLTSDPMLLVDFDDSFAALIGRSNLLIKTSVRNQRSFRKHFRWLFNMYKKCILHHK</sequence>
<dbReference type="RefSeq" id="WP_346581865.1">
    <property type="nucleotide sequence ID" value="NZ_JBDJNQ010000008.1"/>
</dbReference>
<dbReference type="Proteomes" id="UP001409291">
    <property type="component" value="Unassembled WGS sequence"/>
</dbReference>
<reference evidence="1 2" key="1">
    <citation type="submission" date="2024-04" db="EMBL/GenBank/DDBJ databases">
        <title>WGS of bacteria from Torrens River.</title>
        <authorList>
            <person name="Wyrsch E.R."/>
            <person name="Drigo B."/>
        </authorList>
    </citation>
    <scope>NUCLEOTIDE SEQUENCE [LARGE SCALE GENOMIC DNA]</scope>
    <source>
        <strain evidence="1 2">TWI391</strain>
    </source>
</reference>
<evidence type="ECO:0000313" key="2">
    <source>
        <dbReference type="Proteomes" id="UP001409291"/>
    </source>
</evidence>
<dbReference type="EMBL" id="JBDJNQ010000008">
    <property type="protein sequence ID" value="MEN5379075.1"/>
    <property type="molecule type" value="Genomic_DNA"/>
</dbReference>
<protein>
    <recommendedName>
        <fullName evidence="3">Transcription regulator BetR N-terminal domain-containing protein</fullName>
    </recommendedName>
</protein>
<comment type="caution">
    <text evidence="1">The sequence shown here is derived from an EMBL/GenBank/DDBJ whole genome shotgun (WGS) entry which is preliminary data.</text>
</comment>
<proteinExistence type="predicted"/>
<organism evidence="1 2">
    <name type="scientific">Sphingobacterium kitahiroshimense</name>
    <dbReference type="NCBI Taxonomy" id="470446"/>
    <lineage>
        <taxon>Bacteria</taxon>
        <taxon>Pseudomonadati</taxon>
        <taxon>Bacteroidota</taxon>
        <taxon>Sphingobacteriia</taxon>
        <taxon>Sphingobacteriales</taxon>
        <taxon>Sphingobacteriaceae</taxon>
        <taxon>Sphingobacterium</taxon>
    </lineage>
</organism>
<accession>A0ABV0BWY5</accession>
<name>A0ABV0BWY5_9SPHI</name>
<keyword evidence="2" id="KW-1185">Reference proteome</keyword>